<feature type="domain" description="DUF6630" evidence="2">
    <location>
        <begin position="289"/>
        <end position="427"/>
    </location>
</feature>
<reference evidence="3 4" key="1">
    <citation type="submission" date="2020-08" db="EMBL/GenBank/DDBJ databases">
        <title>Functional genomics of gut bacteria from endangered species of beetles.</title>
        <authorList>
            <person name="Carlos-Shanley C."/>
        </authorList>
    </citation>
    <scope>NUCLEOTIDE SEQUENCE [LARGE SCALE GENOMIC DNA]</scope>
    <source>
        <strain evidence="3 4">S00239</strain>
    </source>
</reference>
<organism evidence="3 4">
    <name type="scientific">Roseateles oligotrophus</name>
    <dbReference type="NCBI Taxonomy" id="1769250"/>
    <lineage>
        <taxon>Bacteria</taxon>
        <taxon>Pseudomonadati</taxon>
        <taxon>Pseudomonadota</taxon>
        <taxon>Betaproteobacteria</taxon>
        <taxon>Burkholderiales</taxon>
        <taxon>Sphaerotilaceae</taxon>
        <taxon>Roseateles</taxon>
    </lineage>
</organism>
<evidence type="ECO:0000259" key="1">
    <source>
        <dbReference type="Pfam" id="PF08929"/>
    </source>
</evidence>
<dbReference type="InterPro" id="IPR015025">
    <property type="entry name" value="PoNi_C"/>
</dbReference>
<name>A0A840L332_9BURK</name>
<keyword evidence="4" id="KW-1185">Reference proteome</keyword>
<protein>
    <recommendedName>
        <fullName evidence="5">PoNi C-terminal domain-containing protein</fullName>
    </recommendedName>
</protein>
<dbReference type="SUPFAM" id="SSF140731">
    <property type="entry name" value="PA2201 C-terminal domain-like"/>
    <property type="match status" value="1"/>
</dbReference>
<proteinExistence type="predicted"/>
<gene>
    <name evidence="3" type="ORF">HNP55_001155</name>
</gene>
<evidence type="ECO:0008006" key="5">
    <source>
        <dbReference type="Google" id="ProtNLM"/>
    </source>
</evidence>
<dbReference type="RefSeq" id="WP_184297127.1">
    <property type="nucleotide sequence ID" value="NZ_JACHLP010000002.1"/>
</dbReference>
<dbReference type="InterPro" id="IPR046582">
    <property type="entry name" value="DUF6630"/>
</dbReference>
<dbReference type="Pfam" id="PF08929">
    <property type="entry name" value="PoNi_C"/>
    <property type="match status" value="1"/>
</dbReference>
<dbReference type="EMBL" id="JACHLP010000002">
    <property type="protein sequence ID" value="MBB4842640.1"/>
    <property type="molecule type" value="Genomic_DNA"/>
</dbReference>
<dbReference type="Proteomes" id="UP000562027">
    <property type="component" value="Unassembled WGS sequence"/>
</dbReference>
<feature type="domain" description="PoNi C-terminal" evidence="1">
    <location>
        <begin position="129"/>
        <end position="243"/>
    </location>
</feature>
<evidence type="ECO:0000259" key="2">
    <source>
        <dbReference type="Pfam" id="PF20335"/>
    </source>
</evidence>
<dbReference type="Gene3D" id="1.10.3920.10">
    <property type="entry name" value="PA2201 C-terminal domain-like"/>
    <property type="match status" value="1"/>
</dbReference>
<dbReference type="AlphaFoldDB" id="A0A840L332"/>
<sequence>MEPIEICFDRQLRDPDGDAGRYEAVYGSLLARLNEPDLPSGGPFIAEEIVDRAACLYATGLSLGALAHRLSDDQPFLREHVSEFSLRLNDRKALRYLSLGLLLLPNADDVASLTALVSDQVDGRLYGPDLLLKAFHPGWRLAKKYGRTPAWTSPVWTESLLPVLSAPRAAMGAALERHMARWCRLMKPYGWKPVRDFSPEAAEKRGVLESLFVDFAFEAALAVCAYDIDDSSFRDHPYYPRDLVAHYRAHIRHTRDAWRGEGVGAGVPVQAPPLPQRADLAKSKRKGLARWLELVADGDVDALEAVLDAHGKARKVADVSALACLLGEQGMGVHADLRDDETLLGQLDQLAQQRGLGEFNTPDSLAEVSGGFDLCEALLAEAEPWFLARGHRLLVLGNDDDAWAAVLVRSAYAEELRSLGQTLGIPMSTGAFTA</sequence>
<dbReference type="Pfam" id="PF20335">
    <property type="entry name" value="DUF6630"/>
    <property type="match status" value="1"/>
</dbReference>
<evidence type="ECO:0000313" key="3">
    <source>
        <dbReference type="EMBL" id="MBB4842640.1"/>
    </source>
</evidence>
<evidence type="ECO:0000313" key="4">
    <source>
        <dbReference type="Proteomes" id="UP000562027"/>
    </source>
</evidence>
<dbReference type="InterPro" id="IPR028983">
    <property type="entry name" value="PA2201-like_C"/>
</dbReference>
<accession>A0A840L332</accession>
<comment type="caution">
    <text evidence="3">The sequence shown here is derived from an EMBL/GenBank/DDBJ whole genome shotgun (WGS) entry which is preliminary data.</text>
</comment>